<keyword evidence="3" id="KW-0804">Transcription</keyword>
<dbReference type="Pfam" id="PF00440">
    <property type="entry name" value="TetR_N"/>
    <property type="match status" value="1"/>
</dbReference>
<dbReference type="PROSITE" id="PS50977">
    <property type="entry name" value="HTH_TETR_2"/>
    <property type="match status" value="1"/>
</dbReference>
<dbReference type="InterPro" id="IPR001647">
    <property type="entry name" value="HTH_TetR"/>
</dbReference>
<feature type="domain" description="HTH tetR-type" evidence="5">
    <location>
        <begin position="11"/>
        <end position="71"/>
    </location>
</feature>
<dbReference type="InterPro" id="IPR036271">
    <property type="entry name" value="Tet_transcr_reg_TetR-rel_C_sf"/>
</dbReference>
<evidence type="ECO:0000256" key="2">
    <source>
        <dbReference type="ARBA" id="ARBA00023125"/>
    </source>
</evidence>
<proteinExistence type="predicted"/>
<feature type="DNA-binding region" description="H-T-H motif" evidence="4">
    <location>
        <begin position="34"/>
        <end position="53"/>
    </location>
</feature>
<dbReference type="GO" id="GO:0000976">
    <property type="term" value="F:transcription cis-regulatory region binding"/>
    <property type="evidence" value="ECO:0007669"/>
    <property type="project" value="TreeGrafter"/>
</dbReference>
<name>A0A7W8HLE5_9BURK</name>
<dbReference type="GO" id="GO:0003700">
    <property type="term" value="F:DNA-binding transcription factor activity"/>
    <property type="evidence" value="ECO:0007669"/>
    <property type="project" value="TreeGrafter"/>
</dbReference>
<dbReference type="RefSeq" id="WP_183969686.1">
    <property type="nucleotide sequence ID" value="NZ_BAABEW010000024.1"/>
</dbReference>
<evidence type="ECO:0000259" key="5">
    <source>
        <dbReference type="PROSITE" id="PS50977"/>
    </source>
</evidence>
<dbReference type="EMBL" id="JACHGB010000006">
    <property type="protein sequence ID" value="MBB5273278.1"/>
    <property type="molecule type" value="Genomic_DNA"/>
</dbReference>
<keyword evidence="2 4" id="KW-0238">DNA-binding</keyword>
<evidence type="ECO:0000256" key="4">
    <source>
        <dbReference type="PROSITE-ProRule" id="PRU00335"/>
    </source>
</evidence>
<reference evidence="6 7" key="1">
    <citation type="submission" date="2020-08" db="EMBL/GenBank/DDBJ databases">
        <title>Genomic Encyclopedia of Type Strains, Phase IV (KMG-IV): sequencing the most valuable type-strain genomes for metagenomic binning, comparative biology and taxonomic classification.</title>
        <authorList>
            <person name="Goeker M."/>
        </authorList>
    </citation>
    <scope>NUCLEOTIDE SEQUENCE [LARGE SCALE GENOMIC DNA]</scope>
    <source>
        <strain evidence="6 7">DSM 29781</strain>
    </source>
</reference>
<comment type="caution">
    <text evidence="6">The sequence shown here is derived from an EMBL/GenBank/DDBJ whole genome shotgun (WGS) entry which is preliminary data.</text>
</comment>
<dbReference type="InterPro" id="IPR050109">
    <property type="entry name" value="HTH-type_TetR-like_transc_reg"/>
</dbReference>
<dbReference type="Gene3D" id="1.10.357.10">
    <property type="entry name" value="Tetracycline Repressor, domain 2"/>
    <property type="match status" value="1"/>
</dbReference>
<dbReference type="InterPro" id="IPR009057">
    <property type="entry name" value="Homeodomain-like_sf"/>
</dbReference>
<sequence>MPAPRSHLPADARREITVEAVLALAAEQNPTDITTAAIARRMGLTQGAIFRHFPTKEALLESVMEWVADRLTARLDQARAAAPDPLAALEAMFIAHVDFIAEHPGVPRLLLGELQRAEDTPAKRIARDLLAGYGAHIAALLEQLRERGGLRAGLATADAVVAFIGAIQGLAMQSLIAGDIGRIRAQAPAVFEIYRRGTGA</sequence>
<dbReference type="Proteomes" id="UP000532440">
    <property type="component" value="Unassembled WGS sequence"/>
</dbReference>
<organism evidence="6 7">
    <name type="scientific">Quisquiliibacterium transsilvanicum</name>
    <dbReference type="NCBI Taxonomy" id="1549638"/>
    <lineage>
        <taxon>Bacteria</taxon>
        <taxon>Pseudomonadati</taxon>
        <taxon>Pseudomonadota</taxon>
        <taxon>Betaproteobacteria</taxon>
        <taxon>Burkholderiales</taxon>
        <taxon>Burkholderiaceae</taxon>
        <taxon>Quisquiliibacterium</taxon>
    </lineage>
</organism>
<dbReference type="SUPFAM" id="SSF46689">
    <property type="entry name" value="Homeodomain-like"/>
    <property type="match status" value="1"/>
</dbReference>
<accession>A0A7W8HLE5</accession>
<dbReference type="SUPFAM" id="SSF48498">
    <property type="entry name" value="Tetracyclin repressor-like, C-terminal domain"/>
    <property type="match status" value="1"/>
</dbReference>
<evidence type="ECO:0000313" key="6">
    <source>
        <dbReference type="EMBL" id="MBB5273278.1"/>
    </source>
</evidence>
<evidence type="ECO:0000256" key="3">
    <source>
        <dbReference type="ARBA" id="ARBA00023163"/>
    </source>
</evidence>
<dbReference type="AlphaFoldDB" id="A0A7W8HLE5"/>
<gene>
    <name evidence="6" type="ORF">HNQ70_003306</name>
</gene>
<dbReference type="PANTHER" id="PTHR30055">
    <property type="entry name" value="HTH-TYPE TRANSCRIPTIONAL REGULATOR RUTR"/>
    <property type="match status" value="1"/>
</dbReference>
<keyword evidence="7" id="KW-1185">Reference proteome</keyword>
<evidence type="ECO:0000313" key="7">
    <source>
        <dbReference type="Proteomes" id="UP000532440"/>
    </source>
</evidence>
<protein>
    <submittedName>
        <fullName evidence="6">AcrR family transcriptional regulator</fullName>
    </submittedName>
</protein>
<dbReference type="PANTHER" id="PTHR30055:SF234">
    <property type="entry name" value="HTH-TYPE TRANSCRIPTIONAL REGULATOR BETI"/>
    <property type="match status" value="1"/>
</dbReference>
<evidence type="ECO:0000256" key="1">
    <source>
        <dbReference type="ARBA" id="ARBA00023015"/>
    </source>
</evidence>
<keyword evidence="1" id="KW-0805">Transcription regulation</keyword>